<comment type="similarity">
    <text evidence="3">Belongs to the metallo-dependent hydrolases superfamily. DHOase family. Class I DHOase subfamily.</text>
</comment>
<dbReference type="EMBL" id="JACOGF010000009">
    <property type="protein sequence ID" value="MBC3919315.1"/>
    <property type="molecule type" value="Genomic_DNA"/>
</dbReference>
<evidence type="ECO:0000256" key="1">
    <source>
        <dbReference type="ARBA" id="ARBA00001947"/>
    </source>
</evidence>
<evidence type="ECO:0000256" key="3">
    <source>
        <dbReference type="ARBA" id="ARBA00010286"/>
    </source>
</evidence>
<dbReference type="InterPro" id="IPR050138">
    <property type="entry name" value="DHOase/Allantoinase_Hydrolase"/>
</dbReference>
<gene>
    <name evidence="7" type="ORF">H8L32_17630</name>
</gene>
<evidence type="ECO:0000259" key="6">
    <source>
        <dbReference type="Pfam" id="PF01979"/>
    </source>
</evidence>
<dbReference type="InterPro" id="IPR032466">
    <property type="entry name" value="Metal_Hydrolase"/>
</dbReference>
<comment type="function">
    <text evidence="2">Catalyzes the reversible cyclization of carbamoyl aspartate to dihydroorotate.</text>
</comment>
<dbReference type="EC" id="3.5.2.3" evidence="7"/>
<reference evidence="7 8" key="1">
    <citation type="submission" date="2020-08" db="EMBL/GenBank/DDBJ databases">
        <title>Novel species isolated from subtropical streams in China.</title>
        <authorList>
            <person name="Lu H."/>
        </authorList>
    </citation>
    <scope>NUCLEOTIDE SEQUENCE [LARGE SCALE GENOMIC DNA]</scope>
    <source>
        <strain evidence="7 8">CY18W</strain>
    </source>
</reference>
<dbReference type="Proteomes" id="UP000650424">
    <property type="component" value="Unassembled WGS sequence"/>
</dbReference>
<dbReference type="PROSITE" id="PS00483">
    <property type="entry name" value="DIHYDROOROTASE_2"/>
    <property type="match status" value="1"/>
</dbReference>
<dbReference type="NCBIfam" id="NF006688">
    <property type="entry name" value="PRK09236.1"/>
    <property type="match status" value="1"/>
</dbReference>
<name>A0ABR6ZTZ0_9BURK</name>
<dbReference type="PANTHER" id="PTHR43668:SF4">
    <property type="entry name" value="ALLANTOINASE"/>
    <property type="match status" value="1"/>
</dbReference>
<dbReference type="Pfam" id="PF01979">
    <property type="entry name" value="Amidohydro_1"/>
    <property type="match status" value="1"/>
</dbReference>
<dbReference type="InterPro" id="IPR006680">
    <property type="entry name" value="Amidohydro-rel"/>
</dbReference>
<comment type="caution">
    <text evidence="7">The sequence shown here is derived from an EMBL/GenBank/DDBJ whole genome shotgun (WGS) entry which is preliminary data.</text>
</comment>
<accession>A0ABR6ZTZ0</accession>
<dbReference type="Gene3D" id="2.30.40.10">
    <property type="entry name" value="Urease, subunit C, domain 1"/>
    <property type="match status" value="1"/>
</dbReference>
<dbReference type="SUPFAM" id="SSF51556">
    <property type="entry name" value="Metallo-dependent hydrolases"/>
    <property type="match status" value="1"/>
</dbReference>
<keyword evidence="8" id="KW-1185">Reference proteome</keyword>
<dbReference type="InterPro" id="IPR002195">
    <property type="entry name" value="Dihydroorotase_CS"/>
</dbReference>
<keyword evidence="4" id="KW-0479">Metal-binding</keyword>
<sequence length="450" mass="50200">MPVILIRNAMMVNEGQIRAVDMLIRQGRIACIASHIDHLGQHADIQIDAEGRWLLPGMIDDQVHFREPGMPDKGSIASESRAAVAGGITSFMDMPNTMPPTLNVDELERKKALAARNSVANYGFHFGVSHHNLDTIAALDPNSVAGIKVFMGASTGQMLVDDPVVLERLFRIAPAPLLAHCEHTPTIEHQQARFREHYERQHSEVPPDCHPLIRNADACYLSSSFAVELARRHNTRLHVLHISTARELSLFDAGSATDKRITAEACLAHLYFCDEDYARLGNLIKCNPAIKTAADRQALQEAVADGRIDVIGSDHAPHTRREKSRNYFEAPSGLPLVQHALPLLMQLYETGKMDLCTIVEKTSHRVADLFSIKDRGYLREGYWADLVLLERQQLAQSVHSSPVLYRCGWSALQQESFHYRVNTTIVSGQLAWHQGQLQEPCHGQALAFSR</sequence>
<evidence type="ECO:0000256" key="5">
    <source>
        <dbReference type="ARBA" id="ARBA00022801"/>
    </source>
</evidence>
<comment type="cofactor">
    <cofactor evidence="1">
        <name>Zn(2+)</name>
        <dbReference type="ChEBI" id="CHEBI:29105"/>
    </cofactor>
</comment>
<protein>
    <submittedName>
        <fullName evidence="7">Dihydroorotase</fullName>
        <ecNumber evidence="7">3.5.2.3</ecNumber>
    </submittedName>
</protein>
<dbReference type="Gene3D" id="3.20.20.140">
    <property type="entry name" value="Metal-dependent hydrolases"/>
    <property type="match status" value="1"/>
</dbReference>
<dbReference type="GO" id="GO:0004151">
    <property type="term" value="F:dihydroorotase activity"/>
    <property type="evidence" value="ECO:0007669"/>
    <property type="project" value="UniProtKB-EC"/>
</dbReference>
<dbReference type="CDD" id="cd01318">
    <property type="entry name" value="DHOase_IIb"/>
    <property type="match status" value="1"/>
</dbReference>
<dbReference type="InterPro" id="IPR011059">
    <property type="entry name" value="Metal-dep_hydrolase_composite"/>
</dbReference>
<keyword evidence="5 7" id="KW-0378">Hydrolase</keyword>
<dbReference type="PANTHER" id="PTHR43668">
    <property type="entry name" value="ALLANTOINASE"/>
    <property type="match status" value="1"/>
</dbReference>
<evidence type="ECO:0000313" key="8">
    <source>
        <dbReference type="Proteomes" id="UP000650424"/>
    </source>
</evidence>
<evidence type="ECO:0000313" key="7">
    <source>
        <dbReference type="EMBL" id="MBC3919315.1"/>
    </source>
</evidence>
<dbReference type="SUPFAM" id="SSF51338">
    <property type="entry name" value="Composite domain of metallo-dependent hydrolases"/>
    <property type="match status" value="1"/>
</dbReference>
<evidence type="ECO:0000256" key="4">
    <source>
        <dbReference type="ARBA" id="ARBA00022723"/>
    </source>
</evidence>
<feature type="domain" description="Amidohydrolase-related" evidence="6">
    <location>
        <begin position="54"/>
        <end position="430"/>
    </location>
</feature>
<evidence type="ECO:0000256" key="2">
    <source>
        <dbReference type="ARBA" id="ARBA00002368"/>
    </source>
</evidence>
<proteinExistence type="inferred from homology"/>
<organism evidence="7 8">
    <name type="scientific">Undibacterium hunanense</name>
    <dbReference type="NCBI Taxonomy" id="2762292"/>
    <lineage>
        <taxon>Bacteria</taxon>
        <taxon>Pseudomonadati</taxon>
        <taxon>Pseudomonadota</taxon>
        <taxon>Betaproteobacteria</taxon>
        <taxon>Burkholderiales</taxon>
        <taxon>Oxalobacteraceae</taxon>
        <taxon>Undibacterium</taxon>
    </lineage>
</organism>